<evidence type="ECO:0000259" key="2">
    <source>
        <dbReference type="Pfam" id="PF00849"/>
    </source>
</evidence>
<dbReference type="Pfam" id="PF00849">
    <property type="entry name" value="PseudoU_synth_2"/>
    <property type="match status" value="1"/>
</dbReference>
<dbReference type="AlphaFoldDB" id="X1QAP6"/>
<dbReference type="SUPFAM" id="SSF55120">
    <property type="entry name" value="Pseudouridine synthase"/>
    <property type="match status" value="1"/>
</dbReference>
<dbReference type="PANTHER" id="PTHR21600">
    <property type="entry name" value="MITOCHONDRIAL RNA PSEUDOURIDINE SYNTHASE"/>
    <property type="match status" value="1"/>
</dbReference>
<dbReference type="GO" id="GO:0000455">
    <property type="term" value="P:enzyme-directed rRNA pseudouridine synthesis"/>
    <property type="evidence" value="ECO:0007669"/>
    <property type="project" value="TreeGrafter"/>
</dbReference>
<sequence>MALVLGSVPQEEGEVNVPIGRYLRDRKKMAITLIGGRGAVTHFKVLERFSNFTFIEASLETGRTHQIRVHMAYLGYPVVGDTKYGWRKGLKGVDKRLQSAISNLKGQALHAQALGFLHPVTGQYMEFSTPLPRDIGEVICALRG</sequence>
<dbReference type="Gene3D" id="3.30.2350.10">
    <property type="entry name" value="Pseudouridine synthase"/>
    <property type="match status" value="1"/>
</dbReference>
<dbReference type="EMBL" id="BARV01023752">
    <property type="protein sequence ID" value="GAI40349.1"/>
    <property type="molecule type" value="Genomic_DNA"/>
</dbReference>
<reference evidence="3" key="1">
    <citation type="journal article" date="2014" name="Front. Microbiol.">
        <title>High frequency of phylogenetically diverse reductive dehalogenase-homologous genes in deep subseafloor sedimentary metagenomes.</title>
        <authorList>
            <person name="Kawai M."/>
            <person name="Futagami T."/>
            <person name="Toyoda A."/>
            <person name="Takaki Y."/>
            <person name="Nishi S."/>
            <person name="Hori S."/>
            <person name="Arai W."/>
            <person name="Tsubouchi T."/>
            <person name="Morono Y."/>
            <person name="Uchiyama I."/>
            <person name="Ito T."/>
            <person name="Fujiyama A."/>
            <person name="Inagaki F."/>
            <person name="Takami H."/>
        </authorList>
    </citation>
    <scope>NUCLEOTIDE SEQUENCE</scope>
    <source>
        <strain evidence="3">Expedition CK06-06</strain>
    </source>
</reference>
<comment type="similarity">
    <text evidence="1">Belongs to the pseudouridine synthase RluA family.</text>
</comment>
<proteinExistence type="inferred from homology"/>
<evidence type="ECO:0000256" key="1">
    <source>
        <dbReference type="ARBA" id="ARBA00010876"/>
    </source>
</evidence>
<gene>
    <name evidence="3" type="ORF">S06H3_38906</name>
</gene>
<accession>X1QAP6</accession>
<feature type="domain" description="Pseudouridine synthase RsuA/RluA-like" evidence="2">
    <location>
        <begin position="8"/>
        <end position="72"/>
    </location>
</feature>
<dbReference type="CDD" id="cd02869">
    <property type="entry name" value="PseudoU_synth_RluA_like"/>
    <property type="match status" value="1"/>
</dbReference>
<dbReference type="GO" id="GO:0003723">
    <property type="term" value="F:RNA binding"/>
    <property type="evidence" value="ECO:0007669"/>
    <property type="project" value="InterPro"/>
</dbReference>
<dbReference type="PANTHER" id="PTHR21600:SF44">
    <property type="entry name" value="RIBOSOMAL LARGE SUBUNIT PSEUDOURIDINE SYNTHASE D"/>
    <property type="match status" value="1"/>
</dbReference>
<dbReference type="InterPro" id="IPR020103">
    <property type="entry name" value="PsdUridine_synth_cat_dom_sf"/>
</dbReference>
<dbReference type="InterPro" id="IPR050188">
    <property type="entry name" value="RluA_PseudoU_synthase"/>
</dbReference>
<dbReference type="InterPro" id="IPR006145">
    <property type="entry name" value="PsdUridine_synth_RsuA/RluA"/>
</dbReference>
<organism evidence="3">
    <name type="scientific">marine sediment metagenome</name>
    <dbReference type="NCBI Taxonomy" id="412755"/>
    <lineage>
        <taxon>unclassified sequences</taxon>
        <taxon>metagenomes</taxon>
        <taxon>ecological metagenomes</taxon>
    </lineage>
</organism>
<protein>
    <recommendedName>
        <fullName evidence="2">Pseudouridine synthase RsuA/RluA-like domain-containing protein</fullName>
    </recommendedName>
</protein>
<evidence type="ECO:0000313" key="3">
    <source>
        <dbReference type="EMBL" id="GAI40349.1"/>
    </source>
</evidence>
<dbReference type="GO" id="GO:0009982">
    <property type="term" value="F:pseudouridine synthase activity"/>
    <property type="evidence" value="ECO:0007669"/>
    <property type="project" value="InterPro"/>
</dbReference>
<comment type="caution">
    <text evidence="3">The sequence shown here is derived from an EMBL/GenBank/DDBJ whole genome shotgun (WGS) entry which is preliminary data.</text>
</comment>
<name>X1QAP6_9ZZZZ</name>